<name>A0A2R6Q2A6_9APHY</name>
<gene>
    <name evidence="1" type="ORF">PHLCEN_2v4095</name>
</gene>
<sequence length="342" mass="38244">MIVSLESPYTRSETLWFDDGNVVLETEGVIFRTYTGILSRNSSIFQDMFALPQPPGAEVLEGLPIVHLTDSAMDLINFLKATHDARYRFNFNEILTSSSFYDTNSFYDIDQISDFFVIAGVLRLSTKYNVPYLRKRSIKALSSLYPSELSEFEACASSRSLRVRSFPGGHYAVVNLARECDVHIVLPAALYCCCIGRSITAPILDGIRVVGQDAESRCMLSNEDKRLCLLTRSTLENRAQNGVMAFLYGAINPATCVSRNVCNAARLTILRGMKSKNANFAGSNPLLIGFKWHMFKELVCTACCQSSEESCNRERVALWSELPTIFGLEAWPVLRAQLDSEE</sequence>
<evidence type="ECO:0008006" key="3">
    <source>
        <dbReference type="Google" id="ProtNLM"/>
    </source>
</evidence>
<dbReference type="EMBL" id="MLYV02000405">
    <property type="protein sequence ID" value="PSS00868.1"/>
    <property type="molecule type" value="Genomic_DNA"/>
</dbReference>
<dbReference type="Proteomes" id="UP000186601">
    <property type="component" value="Unassembled WGS sequence"/>
</dbReference>
<proteinExistence type="predicted"/>
<accession>A0A2R6Q2A6</accession>
<keyword evidence="2" id="KW-1185">Reference proteome</keyword>
<comment type="caution">
    <text evidence="1">The sequence shown here is derived from an EMBL/GenBank/DDBJ whole genome shotgun (WGS) entry which is preliminary data.</text>
</comment>
<dbReference type="AlphaFoldDB" id="A0A2R6Q2A6"/>
<evidence type="ECO:0000313" key="2">
    <source>
        <dbReference type="Proteomes" id="UP000186601"/>
    </source>
</evidence>
<organism evidence="1 2">
    <name type="scientific">Hermanssonia centrifuga</name>
    <dbReference type="NCBI Taxonomy" id="98765"/>
    <lineage>
        <taxon>Eukaryota</taxon>
        <taxon>Fungi</taxon>
        <taxon>Dikarya</taxon>
        <taxon>Basidiomycota</taxon>
        <taxon>Agaricomycotina</taxon>
        <taxon>Agaricomycetes</taxon>
        <taxon>Polyporales</taxon>
        <taxon>Meruliaceae</taxon>
        <taxon>Hermanssonia</taxon>
    </lineage>
</organism>
<reference evidence="1 2" key="1">
    <citation type="submission" date="2018-02" db="EMBL/GenBank/DDBJ databases">
        <title>Genome sequence of the basidiomycete white-rot fungus Phlebia centrifuga.</title>
        <authorList>
            <person name="Granchi Z."/>
            <person name="Peng M."/>
            <person name="de Vries R.P."/>
            <person name="Hilden K."/>
            <person name="Makela M.R."/>
            <person name="Grigoriev I."/>
            <person name="Riley R."/>
        </authorList>
    </citation>
    <scope>NUCLEOTIDE SEQUENCE [LARGE SCALE GENOMIC DNA]</scope>
    <source>
        <strain evidence="1 2">FBCC195</strain>
    </source>
</reference>
<dbReference type="STRING" id="98765.A0A2R6Q2A6"/>
<protein>
    <recommendedName>
        <fullName evidence="3">BTB domain-containing protein</fullName>
    </recommendedName>
</protein>
<evidence type="ECO:0000313" key="1">
    <source>
        <dbReference type="EMBL" id="PSS00868.1"/>
    </source>
</evidence>
<dbReference type="OrthoDB" id="3893071at2759"/>